<dbReference type="Proteomes" id="UP000053681">
    <property type="component" value="Unassembled WGS sequence"/>
</dbReference>
<dbReference type="AlphaFoldDB" id="A0A0V8JJG8"/>
<reference evidence="2 3" key="1">
    <citation type="submission" date="2015-11" db="EMBL/GenBank/DDBJ databases">
        <title>Bacillus caseinolyticus sp nov.</title>
        <authorList>
            <person name="Dastager S.G."/>
            <person name="Mawlankar R."/>
        </authorList>
    </citation>
    <scope>NUCLEOTIDE SEQUENCE [LARGE SCALE GENOMIC DNA]</scope>
    <source>
        <strain evidence="2 3">SGD-V-76</strain>
    </source>
</reference>
<dbReference type="InterPro" id="IPR011992">
    <property type="entry name" value="EF-hand-dom_pair"/>
</dbReference>
<protein>
    <submittedName>
        <fullName evidence="2">Uncharacterized protein</fullName>
    </submittedName>
</protein>
<comment type="caution">
    <text evidence="2">The sequence shown here is derived from an EMBL/GenBank/DDBJ whole genome shotgun (WGS) entry which is preliminary data.</text>
</comment>
<accession>A0A0V8JJG8</accession>
<organism evidence="2 3">
    <name type="scientific">Priestia veravalensis</name>
    <dbReference type="NCBI Taxonomy" id="1414648"/>
    <lineage>
        <taxon>Bacteria</taxon>
        <taxon>Bacillati</taxon>
        <taxon>Bacillota</taxon>
        <taxon>Bacilli</taxon>
        <taxon>Bacillales</taxon>
        <taxon>Bacillaceae</taxon>
        <taxon>Priestia</taxon>
    </lineage>
</organism>
<gene>
    <name evidence="2" type="ORF">AS180_14540</name>
</gene>
<evidence type="ECO:0000313" key="2">
    <source>
        <dbReference type="EMBL" id="KSU87182.1"/>
    </source>
</evidence>
<sequence>MNKKWLGYVLASSLTLCTVAAVNTPVFAATKDNVGESTIVQRTNHYKDDVQLDAETQEKVDAVMNEAKTKLEKLGVEFPEKKDHPFHNLTQEQKEQFHSIMEQVKDGSLTKEEAYTKLKEQGINLPEKMHKHPFSDLTEEQKEQAKKIMNQIKEGSITKEEGIAKLKEMGITLPERKSRLLQGLTDEQKVEARAILQETKEKVEDLGGNFHHEKHKHFVQS</sequence>
<dbReference type="SUPFAM" id="SSF47473">
    <property type="entry name" value="EF-hand"/>
    <property type="match status" value="1"/>
</dbReference>
<feature type="signal peptide" evidence="1">
    <location>
        <begin position="1"/>
        <end position="28"/>
    </location>
</feature>
<dbReference type="EMBL" id="LNQP01000051">
    <property type="protein sequence ID" value="KSU87182.1"/>
    <property type="molecule type" value="Genomic_DNA"/>
</dbReference>
<proteinExistence type="predicted"/>
<feature type="chain" id="PRO_5006893964" evidence="1">
    <location>
        <begin position="29"/>
        <end position="221"/>
    </location>
</feature>
<evidence type="ECO:0000256" key="1">
    <source>
        <dbReference type="SAM" id="SignalP"/>
    </source>
</evidence>
<name>A0A0V8JJG8_9BACI</name>
<keyword evidence="1" id="KW-0732">Signal</keyword>
<dbReference type="RefSeq" id="WP_062686995.1">
    <property type="nucleotide sequence ID" value="NZ_KQ758666.1"/>
</dbReference>
<keyword evidence="3" id="KW-1185">Reference proteome</keyword>
<evidence type="ECO:0000313" key="3">
    <source>
        <dbReference type="Proteomes" id="UP000053681"/>
    </source>
</evidence>